<evidence type="ECO:0000256" key="8">
    <source>
        <dbReference type="SAM" id="MobiDB-lite"/>
    </source>
</evidence>
<dbReference type="InterPro" id="IPR002549">
    <property type="entry name" value="AI-2E-like"/>
</dbReference>
<dbReference type="GO" id="GO:0055085">
    <property type="term" value="P:transmembrane transport"/>
    <property type="evidence" value="ECO:0007669"/>
    <property type="project" value="TreeGrafter"/>
</dbReference>
<reference evidence="10 11" key="1">
    <citation type="submission" date="2013-08" db="EMBL/GenBank/DDBJ databases">
        <title>The genome sequence of Knoellia aerolata.</title>
        <authorList>
            <person name="Zhu W."/>
            <person name="Wang G."/>
        </authorList>
    </citation>
    <scope>NUCLEOTIDE SEQUENCE [LARGE SCALE GENOMIC DNA]</scope>
    <source>
        <strain evidence="10 11">DSM 18566</strain>
    </source>
</reference>
<feature type="transmembrane region" description="Helical" evidence="9">
    <location>
        <begin position="95"/>
        <end position="120"/>
    </location>
</feature>
<organism evidence="10 11">
    <name type="scientific">Knoellia aerolata DSM 18566</name>
    <dbReference type="NCBI Taxonomy" id="1385519"/>
    <lineage>
        <taxon>Bacteria</taxon>
        <taxon>Bacillati</taxon>
        <taxon>Actinomycetota</taxon>
        <taxon>Actinomycetes</taxon>
        <taxon>Micrococcales</taxon>
        <taxon>Intrasporangiaceae</taxon>
        <taxon>Knoellia</taxon>
    </lineage>
</organism>
<comment type="caution">
    <text evidence="10">The sequence shown here is derived from an EMBL/GenBank/DDBJ whole genome shotgun (WGS) entry which is preliminary data.</text>
</comment>
<dbReference type="AlphaFoldDB" id="A0A0A0JRY9"/>
<dbReference type="EMBL" id="AVPL01000049">
    <property type="protein sequence ID" value="KGN40215.1"/>
    <property type="molecule type" value="Genomic_DNA"/>
</dbReference>
<evidence type="ECO:0000256" key="5">
    <source>
        <dbReference type="ARBA" id="ARBA00022692"/>
    </source>
</evidence>
<comment type="similarity">
    <text evidence="2">Belongs to the autoinducer-2 exporter (AI-2E) (TC 2.A.86) family.</text>
</comment>
<dbReference type="STRING" id="1385519.N801_16235"/>
<feature type="compositionally biased region" description="Polar residues" evidence="8">
    <location>
        <begin position="1"/>
        <end position="13"/>
    </location>
</feature>
<proteinExistence type="inferred from homology"/>
<name>A0A0A0JRY9_9MICO</name>
<gene>
    <name evidence="10" type="ORF">N801_16235</name>
</gene>
<evidence type="ECO:0008006" key="12">
    <source>
        <dbReference type="Google" id="ProtNLM"/>
    </source>
</evidence>
<dbReference type="GO" id="GO:0005886">
    <property type="term" value="C:plasma membrane"/>
    <property type="evidence" value="ECO:0007669"/>
    <property type="project" value="UniProtKB-SubCell"/>
</dbReference>
<feature type="transmembrane region" description="Helical" evidence="9">
    <location>
        <begin position="65"/>
        <end position="83"/>
    </location>
</feature>
<dbReference type="Pfam" id="PF01594">
    <property type="entry name" value="AI-2E_transport"/>
    <property type="match status" value="1"/>
</dbReference>
<feature type="transmembrane region" description="Helical" evidence="9">
    <location>
        <begin position="333"/>
        <end position="366"/>
    </location>
</feature>
<comment type="subcellular location">
    <subcellularLocation>
        <location evidence="1">Cell membrane</location>
        <topology evidence="1">Multi-pass membrane protein</topology>
    </subcellularLocation>
</comment>
<sequence length="393" mass="41684">MSTPDATDASRSATPPPVEDPLTGADLHVTVSFDRASIWRSGLILMGLGAALLLFLWLFSVLSHFLFLLLLAWLFATALEPGIRWLVHSGRSRGFATAVVGGSAILVALALTAVFGQLFFNQITEFIRGLPELTTTVIDWVNTQFGTALDPTTISAQLRLDPTEIASWAGPLSGGVLEAVGSLSSVLFDLVTVLVFGFYIAGDGPRLVHTLAAWMPPRGQEVFVTITEITIAKTGGYVVSKIVLAAASAVFHGIFFAAIGVPYWLPLALFAGITAQFVPIVGTYLGVILPVLATVFISPWQGVAIIAFAAVYQQIETYIFTPRVSEKTMDVNPAIALGAVFVGAAIWGPLGALIGIPLAAAGVAVLDTYSHRYDLVREVLQVGTSRTEPEATS</sequence>
<feature type="transmembrane region" description="Helical" evidence="9">
    <location>
        <begin position="242"/>
        <end position="265"/>
    </location>
</feature>
<dbReference type="PANTHER" id="PTHR21716:SF53">
    <property type="entry name" value="PERMEASE PERM-RELATED"/>
    <property type="match status" value="1"/>
</dbReference>
<protein>
    <recommendedName>
        <fullName evidence="12">Permease</fullName>
    </recommendedName>
</protein>
<evidence type="ECO:0000313" key="11">
    <source>
        <dbReference type="Proteomes" id="UP000030013"/>
    </source>
</evidence>
<dbReference type="eggNOG" id="COG0628">
    <property type="taxonomic scope" value="Bacteria"/>
</dbReference>
<keyword evidence="7 9" id="KW-0472">Membrane</keyword>
<feature type="transmembrane region" description="Helical" evidence="9">
    <location>
        <begin position="285"/>
        <end position="312"/>
    </location>
</feature>
<keyword evidence="4" id="KW-1003">Cell membrane</keyword>
<keyword evidence="11" id="KW-1185">Reference proteome</keyword>
<evidence type="ECO:0000256" key="7">
    <source>
        <dbReference type="ARBA" id="ARBA00023136"/>
    </source>
</evidence>
<keyword evidence="3" id="KW-0813">Transport</keyword>
<dbReference type="PANTHER" id="PTHR21716">
    <property type="entry name" value="TRANSMEMBRANE PROTEIN"/>
    <property type="match status" value="1"/>
</dbReference>
<dbReference type="Proteomes" id="UP000030013">
    <property type="component" value="Unassembled WGS sequence"/>
</dbReference>
<accession>A0A0A0JRY9</accession>
<feature type="transmembrane region" description="Helical" evidence="9">
    <location>
        <begin position="179"/>
        <end position="201"/>
    </location>
</feature>
<evidence type="ECO:0000256" key="4">
    <source>
        <dbReference type="ARBA" id="ARBA00022475"/>
    </source>
</evidence>
<evidence type="ECO:0000256" key="9">
    <source>
        <dbReference type="SAM" id="Phobius"/>
    </source>
</evidence>
<evidence type="ECO:0000256" key="3">
    <source>
        <dbReference type="ARBA" id="ARBA00022448"/>
    </source>
</evidence>
<evidence type="ECO:0000256" key="2">
    <source>
        <dbReference type="ARBA" id="ARBA00009773"/>
    </source>
</evidence>
<feature type="transmembrane region" description="Helical" evidence="9">
    <location>
        <begin position="42"/>
        <end position="59"/>
    </location>
</feature>
<evidence type="ECO:0000313" key="10">
    <source>
        <dbReference type="EMBL" id="KGN40215.1"/>
    </source>
</evidence>
<evidence type="ECO:0000256" key="6">
    <source>
        <dbReference type="ARBA" id="ARBA00022989"/>
    </source>
</evidence>
<keyword evidence="5 9" id="KW-0812">Transmembrane</keyword>
<evidence type="ECO:0000256" key="1">
    <source>
        <dbReference type="ARBA" id="ARBA00004651"/>
    </source>
</evidence>
<feature type="region of interest" description="Disordered" evidence="8">
    <location>
        <begin position="1"/>
        <end position="21"/>
    </location>
</feature>
<keyword evidence="6 9" id="KW-1133">Transmembrane helix</keyword>